<comment type="pathway">
    <text evidence="2 8">Carbohydrate metabolism; hexose metabolism.</text>
</comment>
<evidence type="ECO:0000256" key="2">
    <source>
        <dbReference type="ARBA" id="ARBA00005028"/>
    </source>
</evidence>
<protein>
    <recommendedName>
        <fullName evidence="5 8">Aldose 1-epimerase</fullName>
        <ecNumber evidence="4 8">5.1.3.3</ecNumber>
    </recommendedName>
</protein>
<dbReference type="InterPro" id="IPR008183">
    <property type="entry name" value="Aldose_1/G6P_1-epimerase"/>
</dbReference>
<evidence type="ECO:0000256" key="5">
    <source>
        <dbReference type="ARBA" id="ARBA00014165"/>
    </source>
</evidence>
<dbReference type="Pfam" id="PF01263">
    <property type="entry name" value="Aldose_epim"/>
    <property type="match status" value="1"/>
</dbReference>
<dbReference type="InterPro" id="IPR018052">
    <property type="entry name" value="Ald1_epimerase_CS"/>
</dbReference>
<gene>
    <name evidence="11" type="primary">mro_3</name>
    <name evidence="11" type="ORF">Pan14r_50680</name>
</gene>
<keyword evidence="12" id="KW-1185">Reference proteome</keyword>
<dbReference type="SUPFAM" id="SSF74650">
    <property type="entry name" value="Galactose mutarotase-like"/>
    <property type="match status" value="1"/>
</dbReference>
<dbReference type="RefSeq" id="WP_146440846.1">
    <property type="nucleotide sequence ID" value="NZ_SJPL01000002.1"/>
</dbReference>
<dbReference type="GO" id="GO:0004034">
    <property type="term" value="F:aldose 1-epimerase activity"/>
    <property type="evidence" value="ECO:0007669"/>
    <property type="project" value="UniProtKB-EC"/>
</dbReference>
<evidence type="ECO:0000256" key="3">
    <source>
        <dbReference type="ARBA" id="ARBA00006206"/>
    </source>
</evidence>
<dbReference type="InterPro" id="IPR015443">
    <property type="entry name" value="Aldose_1-epimerase"/>
</dbReference>
<keyword evidence="7 8" id="KW-0119">Carbohydrate metabolism</keyword>
<dbReference type="GO" id="GO:0033499">
    <property type="term" value="P:galactose catabolic process via UDP-galactose, Leloir pathway"/>
    <property type="evidence" value="ECO:0007669"/>
    <property type="project" value="TreeGrafter"/>
</dbReference>
<dbReference type="AlphaFoldDB" id="A0A5C5XVA4"/>
<evidence type="ECO:0000256" key="10">
    <source>
        <dbReference type="PIRSR" id="PIRSR005096-3"/>
    </source>
</evidence>
<dbReference type="GO" id="GO:0006006">
    <property type="term" value="P:glucose metabolic process"/>
    <property type="evidence" value="ECO:0007669"/>
    <property type="project" value="TreeGrafter"/>
</dbReference>
<dbReference type="InterPro" id="IPR047215">
    <property type="entry name" value="Galactose_mutarotase-like"/>
</dbReference>
<dbReference type="InterPro" id="IPR011013">
    <property type="entry name" value="Gal_mutarotase_sf_dom"/>
</dbReference>
<evidence type="ECO:0000256" key="1">
    <source>
        <dbReference type="ARBA" id="ARBA00001614"/>
    </source>
</evidence>
<proteinExistence type="inferred from homology"/>
<dbReference type="Proteomes" id="UP000317238">
    <property type="component" value="Unassembled WGS sequence"/>
</dbReference>
<dbReference type="PROSITE" id="PS00545">
    <property type="entry name" value="ALDOSE_1_EPIMERASE"/>
    <property type="match status" value="1"/>
</dbReference>
<evidence type="ECO:0000256" key="9">
    <source>
        <dbReference type="PIRSR" id="PIRSR005096-1"/>
    </source>
</evidence>
<name>A0A5C5XVA4_9PLAN</name>
<feature type="active site" description="Proton acceptor" evidence="9">
    <location>
        <position position="315"/>
    </location>
</feature>
<dbReference type="PANTHER" id="PTHR10091">
    <property type="entry name" value="ALDOSE-1-EPIMERASE"/>
    <property type="match status" value="1"/>
</dbReference>
<dbReference type="OrthoDB" id="9779408at2"/>
<dbReference type="InterPro" id="IPR014718">
    <property type="entry name" value="GH-type_carb-bd"/>
</dbReference>
<dbReference type="EMBL" id="SJPL01000002">
    <property type="protein sequence ID" value="TWT65522.1"/>
    <property type="molecule type" value="Genomic_DNA"/>
</dbReference>
<dbReference type="PANTHER" id="PTHR10091:SF0">
    <property type="entry name" value="GALACTOSE MUTAROTASE"/>
    <property type="match status" value="1"/>
</dbReference>
<comment type="similarity">
    <text evidence="3 8">Belongs to the aldose epimerase family.</text>
</comment>
<dbReference type="NCBIfam" id="NF008277">
    <property type="entry name" value="PRK11055.1"/>
    <property type="match status" value="1"/>
</dbReference>
<reference evidence="11 12" key="1">
    <citation type="submission" date="2019-02" db="EMBL/GenBank/DDBJ databases">
        <title>Deep-cultivation of Planctomycetes and their phenomic and genomic characterization uncovers novel biology.</title>
        <authorList>
            <person name="Wiegand S."/>
            <person name="Jogler M."/>
            <person name="Boedeker C."/>
            <person name="Pinto D."/>
            <person name="Vollmers J."/>
            <person name="Rivas-Marin E."/>
            <person name="Kohn T."/>
            <person name="Peeters S.H."/>
            <person name="Heuer A."/>
            <person name="Rast P."/>
            <person name="Oberbeckmann S."/>
            <person name="Bunk B."/>
            <person name="Jeske O."/>
            <person name="Meyerdierks A."/>
            <person name="Storesund J.E."/>
            <person name="Kallscheuer N."/>
            <person name="Luecker S."/>
            <person name="Lage O.M."/>
            <person name="Pohl T."/>
            <person name="Merkel B.J."/>
            <person name="Hornburger P."/>
            <person name="Mueller R.-W."/>
            <person name="Bruemmer F."/>
            <person name="Labrenz M."/>
            <person name="Spormann A.M."/>
            <person name="Op Den Camp H."/>
            <person name="Overmann J."/>
            <person name="Amann R."/>
            <person name="Jetten M.S.M."/>
            <person name="Mascher T."/>
            <person name="Medema M.H."/>
            <person name="Devos D.P."/>
            <person name="Kaster A.-K."/>
            <person name="Ovreas L."/>
            <person name="Rohde M."/>
            <person name="Galperin M.Y."/>
            <person name="Jogler C."/>
        </authorList>
    </citation>
    <scope>NUCLEOTIDE SEQUENCE [LARGE SCALE GENOMIC DNA]</scope>
    <source>
        <strain evidence="11 12">Pan14r</strain>
    </source>
</reference>
<dbReference type="Gene3D" id="2.70.98.10">
    <property type="match status" value="1"/>
</dbReference>
<dbReference type="GO" id="GO:0030246">
    <property type="term" value="F:carbohydrate binding"/>
    <property type="evidence" value="ECO:0007669"/>
    <property type="project" value="InterPro"/>
</dbReference>
<accession>A0A5C5XVA4</accession>
<dbReference type="UniPathway" id="UPA00242"/>
<feature type="active site" description="Proton donor" evidence="9">
    <location>
        <position position="185"/>
    </location>
</feature>
<evidence type="ECO:0000256" key="8">
    <source>
        <dbReference type="PIRNR" id="PIRNR005096"/>
    </source>
</evidence>
<keyword evidence="6 8" id="KW-0413">Isomerase</keyword>
<comment type="caution">
    <text evidence="11">The sequence shown here is derived from an EMBL/GenBank/DDBJ whole genome shotgun (WGS) entry which is preliminary data.</text>
</comment>
<dbReference type="PIRSF" id="PIRSF005096">
    <property type="entry name" value="GALM"/>
    <property type="match status" value="1"/>
</dbReference>
<evidence type="ECO:0000313" key="12">
    <source>
        <dbReference type="Proteomes" id="UP000317238"/>
    </source>
</evidence>
<feature type="binding site" evidence="10">
    <location>
        <begin position="185"/>
        <end position="187"/>
    </location>
    <ligand>
        <name>beta-D-galactose</name>
        <dbReference type="ChEBI" id="CHEBI:27667"/>
    </ligand>
</feature>
<evidence type="ECO:0000256" key="6">
    <source>
        <dbReference type="ARBA" id="ARBA00023235"/>
    </source>
</evidence>
<organism evidence="11 12">
    <name type="scientific">Crateriforma conspicua</name>
    <dbReference type="NCBI Taxonomy" id="2527996"/>
    <lineage>
        <taxon>Bacteria</taxon>
        <taxon>Pseudomonadati</taxon>
        <taxon>Planctomycetota</taxon>
        <taxon>Planctomycetia</taxon>
        <taxon>Planctomycetales</taxon>
        <taxon>Planctomycetaceae</taxon>
        <taxon>Crateriforma</taxon>
    </lineage>
</organism>
<sequence length="353" mass="39063">MQLSKSPFGTFENQPVELWTLANDHGVTVKLMTYGGTVTSIRVPDGSGNIDDIVCGFDTLDGYFSEEYKTNSPYFGCLVGRYAARIKDGRFELDGKTYQLATNDGPNHLHGGARGFDKRIWDVIDTTESTDEVSVTLQLISPDGEESYPGRLDTKVQYLLNNDNELRIHYLAETDQATPVSLTNHTYFNLNGFRNTVLDHVVQLDSPRYMVPDDTNVPVGDEADVAGTAADFNQPKRIGDAFDELPMGFEHFYVFPSHDGSLRTIASVNEPSTGRRLEVQSTEPGTLFYTGRYTSDALRRESGAAFGQFRAFCLETSKLPNGPNLPSAPKSVLQPGETYDETTVYKFGWPTGA</sequence>
<dbReference type="CDD" id="cd09019">
    <property type="entry name" value="galactose_mutarotase_like"/>
    <property type="match status" value="1"/>
</dbReference>
<evidence type="ECO:0000256" key="7">
    <source>
        <dbReference type="ARBA" id="ARBA00023277"/>
    </source>
</evidence>
<evidence type="ECO:0000313" key="11">
    <source>
        <dbReference type="EMBL" id="TWT65522.1"/>
    </source>
</evidence>
<comment type="catalytic activity">
    <reaction evidence="1 8">
        <text>alpha-D-glucose = beta-D-glucose</text>
        <dbReference type="Rhea" id="RHEA:10264"/>
        <dbReference type="ChEBI" id="CHEBI:15903"/>
        <dbReference type="ChEBI" id="CHEBI:17925"/>
        <dbReference type="EC" id="5.1.3.3"/>
    </reaction>
</comment>
<evidence type="ECO:0000256" key="4">
    <source>
        <dbReference type="ARBA" id="ARBA00013185"/>
    </source>
</evidence>
<dbReference type="EC" id="5.1.3.3" evidence="4 8"/>